<feature type="region of interest" description="Disordered" evidence="1">
    <location>
        <begin position="161"/>
        <end position="186"/>
    </location>
</feature>
<protein>
    <submittedName>
        <fullName evidence="2">Uncharacterized protein</fullName>
    </submittedName>
</protein>
<dbReference type="EMBL" id="KV006953">
    <property type="protein sequence ID" value="KZV32052.1"/>
    <property type="molecule type" value="Genomic_DNA"/>
</dbReference>
<feature type="compositionally biased region" description="Basic and acidic residues" evidence="1">
    <location>
        <begin position="161"/>
        <end position="182"/>
    </location>
</feature>
<keyword evidence="3" id="KW-1185">Reference proteome</keyword>
<reference evidence="2 3" key="1">
    <citation type="journal article" date="2015" name="Proc. Natl. Acad. Sci. U.S.A.">
        <title>The resurrection genome of Boea hygrometrica: A blueprint for survival of dehydration.</title>
        <authorList>
            <person name="Xiao L."/>
            <person name="Yang G."/>
            <person name="Zhang L."/>
            <person name="Yang X."/>
            <person name="Zhao S."/>
            <person name="Ji Z."/>
            <person name="Zhou Q."/>
            <person name="Hu M."/>
            <person name="Wang Y."/>
            <person name="Chen M."/>
            <person name="Xu Y."/>
            <person name="Jin H."/>
            <person name="Xiao X."/>
            <person name="Hu G."/>
            <person name="Bao F."/>
            <person name="Hu Y."/>
            <person name="Wan P."/>
            <person name="Li L."/>
            <person name="Deng X."/>
            <person name="Kuang T."/>
            <person name="Xiang C."/>
            <person name="Zhu J.K."/>
            <person name="Oliver M.J."/>
            <person name="He Y."/>
        </authorList>
    </citation>
    <scope>NUCLEOTIDE SEQUENCE [LARGE SCALE GENOMIC DNA]</scope>
    <source>
        <strain evidence="3">cv. XS01</strain>
    </source>
</reference>
<name>A0A2Z7BCI5_9LAMI</name>
<evidence type="ECO:0000313" key="2">
    <source>
        <dbReference type="EMBL" id="KZV32052.1"/>
    </source>
</evidence>
<sequence>MHHLSADRATTCARLSANQQLTAGHHAEQRPNSPAEMRDKRAYNRARLCLRAKRGEPPHTAAADGHTRIMSGGIWIKCEEKSDVKRDLDSDVKKRRRYQMSIRYEEKMQAEADQRLKNSSDMSGGIWIKCEEKSDVKRDLDSDVKKRRRYQISIRYEEKMQAEADQRLKNSSDLRAGVESRSSDLGSGSVLGAQTFKNIELLQLSF</sequence>
<organism evidence="2 3">
    <name type="scientific">Dorcoceras hygrometricum</name>
    <dbReference type="NCBI Taxonomy" id="472368"/>
    <lineage>
        <taxon>Eukaryota</taxon>
        <taxon>Viridiplantae</taxon>
        <taxon>Streptophyta</taxon>
        <taxon>Embryophyta</taxon>
        <taxon>Tracheophyta</taxon>
        <taxon>Spermatophyta</taxon>
        <taxon>Magnoliopsida</taxon>
        <taxon>eudicotyledons</taxon>
        <taxon>Gunneridae</taxon>
        <taxon>Pentapetalae</taxon>
        <taxon>asterids</taxon>
        <taxon>lamiids</taxon>
        <taxon>Lamiales</taxon>
        <taxon>Gesneriaceae</taxon>
        <taxon>Didymocarpoideae</taxon>
        <taxon>Trichosporeae</taxon>
        <taxon>Loxocarpinae</taxon>
        <taxon>Dorcoceras</taxon>
    </lineage>
</organism>
<evidence type="ECO:0000313" key="3">
    <source>
        <dbReference type="Proteomes" id="UP000250235"/>
    </source>
</evidence>
<accession>A0A2Z7BCI5</accession>
<dbReference type="Proteomes" id="UP000250235">
    <property type="component" value="Unassembled WGS sequence"/>
</dbReference>
<gene>
    <name evidence="2" type="ORF">F511_38303</name>
</gene>
<dbReference type="AlphaFoldDB" id="A0A2Z7BCI5"/>
<feature type="region of interest" description="Disordered" evidence="1">
    <location>
        <begin position="20"/>
        <end position="40"/>
    </location>
</feature>
<proteinExistence type="predicted"/>
<evidence type="ECO:0000256" key="1">
    <source>
        <dbReference type="SAM" id="MobiDB-lite"/>
    </source>
</evidence>